<organism evidence="2 3">
    <name type="scientific">Fopius arisanus</name>
    <dbReference type="NCBI Taxonomy" id="64838"/>
    <lineage>
        <taxon>Eukaryota</taxon>
        <taxon>Metazoa</taxon>
        <taxon>Ecdysozoa</taxon>
        <taxon>Arthropoda</taxon>
        <taxon>Hexapoda</taxon>
        <taxon>Insecta</taxon>
        <taxon>Pterygota</taxon>
        <taxon>Neoptera</taxon>
        <taxon>Endopterygota</taxon>
        <taxon>Hymenoptera</taxon>
        <taxon>Apocrita</taxon>
        <taxon>Ichneumonoidea</taxon>
        <taxon>Braconidae</taxon>
        <taxon>Opiinae</taxon>
        <taxon>Fopius</taxon>
    </lineage>
</organism>
<dbReference type="OrthoDB" id="6332063at2759"/>
<evidence type="ECO:0000313" key="3">
    <source>
        <dbReference type="RefSeq" id="XP_011315139.1"/>
    </source>
</evidence>
<dbReference type="GeneID" id="105274038"/>
<feature type="signal peptide" evidence="1">
    <location>
        <begin position="1"/>
        <end position="23"/>
    </location>
</feature>
<dbReference type="RefSeq" id="XP_011315139.1">
    <property type="nucleotide sequence ID" value="XM_011316837.1"/>
</dbReference>
<dbReference type="AlphaFoldDB" id="A0A9R1TQF1"/>
<proteinExistence type="predicted"/>
<keyword evidence="1" id="KW-0732">Signal</keyword>
<sequence length="102" mass="11191">MKSSILCLTLILTLVVFIGSTGAEDQCASHNCLPPNQCKSFAQYGNCPTRGHSCCKEVRPEFRKACRHFGGECVTHQCNQRLIARQALDCGANEVCCILITK</sequence>
<evidence type="ECO:0008006" key="4">
    <source>
        <dbReference type="Google" id="ProtNLM"/>
    </source>
</evidence>
<protein>
    <recommendedName>
        <fullName evidence="4">Carboxypeptidase inhibitor</fullName>
    </recommendedName>
</protein>
<name>A0A9R1TQF1_9HYME</name>
<evidence type="ECO:0000313" key="2">
    <source>
        <dbReference type="Proteomes" id="UP000694866"/>
    </source>
</evidence>
<keyword evidence="2" id="KW-1185">Reference proteome</keyword>
<evidence type="ECO:0000256" key="1">
    <source>
        <dbReference type="SAM" id="SignalP"/>
    </source>
</evidence>
<dbReference type="Proteomes" id="UP000694866">
    <property type="component" value="Unplaced"/>
</dbReference>
<reference evidence="3" key="1">
    <citation type="submission" date="2025-08" db="UniProtKB">
        <authorList>
            <consortium name="RefSeq"/>
        </authorList>
    </citation>
    <scope>IDENTIFICATION</scope>
    <source>
        <strain evidence="3">USDA-PBARC FA_bdor</strain>
        <tissue evidence="3">Whole organism</tissue>
    </source>
</reference>
<dbReference type="KEGG" id="fas:105274038"/>
<accession>A0A9R1TQF1</accession>
<gene>
    <name evidence="3" type="primary">LOC105274038</name>
</gene>
<feature type="chain" id="PRO_5040122197" description="Carboxypeptidase inhibitor" evidence="1">
    <location>
        <begin position="24"/>
        <end position="102"/>
    </location>
</feature>